<evidence type="ECO:0000256" key="2">
    <source>
        <dbReference type="SAM" id="Phobius"/>
    </source>
</evidence>
<evidence type="ECO:0000313" key="4">
    <source>
        <dbReference type="Proteomes" id="UP000271098"/>
    </source>
</evidence>
<sequence length="90" mass="9840">MFALFAVTEAVCNLLSSVAFHSLFPLSLHFLPQISFYILAAVMIMPVIIIWLKKERGAATPTATVDELPTSSSNETDDMEVIASTTGHLR</sequence>
<dbReference type="WBParaSite" id="GPUH_0002609801-mRNA-1">
    <property type="protein sequence ID" value="GPUH_0002609801-mRNA-1"/>
    <property type="gene ID" value="GPUH_0002609801"/>
</dbReference>
<reference evidence="5" key="1">
    <citation type="submission" date="2016-06" db="UniProtKB">
        <authorList>
            <consortium name="WormBaseParasite"/>
        </authorList>
    </citation>
    <scope>IDENTIFICATION</scope>
</reference>
<dbReference type="AlphaFoldDB" id="A0A183EYM7"/>
<feature type="transmembrane region" description="Helical" evidence="2">
    <location>
        <begin position="34"/>
        <end position="52"/>
    </location>
</feature>
<proteinExistence type="predicted"/>
<feature type="region of interest" description="Disordered" evidence="1">
    <location>
        <begin position="61"/>
        <end position="90"/>
    </location>
</feature>
<evidence type="ECO:0000313" key="5">
    <source>
        <dbReference type="WBParaSite" id="GPUH_0002609801-mRNA-1"/>
    </source>
</evidence>
<dbReference type="EMBL" id="UYRT01108407">
    <property type="protein sequence ID" value="VDN45055.1"/>
    <property type="molecule type" value="Genomic_DNA"/>
</dbReference>
<keyword evidence="4" id="KW-1185">Reference proteome</keyword>
<organism evidence="5">
    <name type="scientific">Gongylonema pulchrum</name>
    <dbReference type="NCBI Taxonomy" id="637853"/>
    <lineage>
        <taxon>Eukaryota</taxon>
        <taxon>Metazoa</taxon>
        <taxon>Ecdysozoa</taxon>
        <taxon>Nematoda</taxon>
        <taxon>Chromadorea</taxon>
        <taxon>Rhabditida</taxon>
        <taxon>Spirurina</taxon>
        <taxon>Spiruromorpha</taxon>
        <taxon>Spiruroidea</taxon>
        <taxon>Gongylonematidae</taxon>
        <taxon>Gongylonema</taxon>
    </lineage>
</organism>
<reference evidence="3 4" key="2">
    <citation type="submission" date="2018-11" db="EMBL/GenBank/DDBJ databases">
        <authorList>
            <consortium name="Pathogen Informatics"/>
        </authorList>
    </citation>
    <scope>NUCLEOTIDE SEQUENCE [LARGE SCALE GENOMIC DNA]</scope>
</reference>
<keyword evidence="2" id="KW-1133">Transmembrane helix</keyword>
<evidence type="ECO:0000313" key="3">
    <source>
        <dbReference type="EMBL" id="VDN45055.1"/>
    </source>
</evidence>
<protein>
    <submittedName>
        <fullName evidence="5">PhoLip_ATPase_C domain-containing protein</fullName>
    </submittedName>
</protein>
<gene>
    <name evidence="3" type="ORF">GPUH_LOCUS26068</name>
</gene>
<dbReference type="Proteomes" id="UP000271098">
    <property type="component" value="Unassembled WGS sequence"/>
</dbReference>
<keyword evidence="2" id="KW-0812">Transmembrane</keyword>
<keyword evidence="2" id="KW-0472">Membrane</keyword>
<name>A0A183EYM7_9BILA</name>
<evidence type="ECO:0000256" key="1">
    <source>
        <dbReference type="SAM" id="MobiDB-lite"/>
    </source>
</evidence>
<accession>A0A183EYM7</accession>